<evidence type="ECO:0000313" key="3">
    <source>
        <dbReference type="Proteomes" id="UP000031668"/>
    </source>
</evidence>
<dbReference type="EMBL" id="JWZT01001317">
    <property type="protein sequence ID" value="KII72228.1"/>
    <property type="molecule type" value="Genomic_DNA"/>
</dbReference>
<accession>A0A0C2JS30</accession>
<dbReference type="AlphaFoldDB" id="A0A0C2JS30"/>
<evidence type="ECO:0000313" key="2">
    <source>
        <dbReference type="EMBL" id="KII72228.1"/>
    </source>
</evidence>
<feature type="region of interest" description="Disordered" evidence="1">
    <location>
        <begin position="75"/>
        <end position="100"/>
    </location>
</feature>
<comment type="caution">
    <text evidence="2">The sequence shown here is derived from an EMBL/GenBank/DDBJ whole genome shotgun (WGS) entry which is preliminary data.</text>
</comment>
<protein>
    <submittedName>
        <fullName evidence="2">Uncharacterized protein</fullName>
    </submittedName>
</protein>
<organism evidence="2 3">
    <name type="scientific">Thelohanellus kitauei</name>
    <name type="common">Myxosporean</name>
    <dbReference type="NCBI Taxonomy" id="669202"/>
    <lineage>
        <taxon>Eukaryota</taxon>
        <taxon>Metazoa</taxon>
        <taxon>Cnidaria</taxon>
        <taxon>Myxozoa</taxon>
        <taxon>Myxosporea</taxon>
        <taxon>Bivalvulida</taxon>
        <taxon>Platysporina</taxon>
        <taxon>Myxobolidae</taxon>
        <taxon>Thelohanellus</taxon>
    </lineage>
</organism>
<keyword evidence="3" id="KW-1185">Reference proteome</keyword>
<name>A0A0C2JS30_THEKT</name>
<sequence>MRSEINFGNELLAESELSHRSTTCRYTTAIDLVPYKYKVLGGHKAPLSIHRGRPDLQLFYEFTADRTCEKHSYTRRPACSAPDKSDVGPTNHVLDNPNRV</sequence>
<reference evidence="2 3" key="1">
    <citation type="journal article" date="2014" name="Genome Biol. Evol.">
        <title>The genome of the myxosporean Thelohanellus kitauei shows adaptations to nutrient acquisition within its fish host.</title>
        <authorList>
            <person name="Yang Y."/>
            <person name="Xiong J."/>
            <person name="Zhou Z."/>
            <person name="Huo F."/>
            <person name="Miao W."/>
            <person name="Ran C."/>
            <person name="Liu Y."/>
            <person name="Zhang J."/>
            <person name="Feng J."/>
            <person name="Wang M."/>
            <person name="Wang M."/>
            <person name="Wang L."/>
            <person name="Yao B."/>
        </authorList>
    </citation>
    <scope>NUCLEOTIDE SEQUENCE [LARGE SCALE GENOMIC DNA]</scope>
    <source>
        <strain evidence="2">Wuqing</strain>
    </source>
</reference>
<gene>
    <name evidence="2" type="ORF">RF11_08648</name>
</gene>
<dbReference type="Proteomes" id="UP000031668">
    <property type="component" value="Unassembled WGS sequence"/>
</dbReference>
<proteinExistence type="predicted"/>
<evidence type="ECO:0000256" key="1">
    <source>
        <dbReference type="SAM" id="MobiDB-lite"/>
    </source>
</evidence>